<reference evidence="5 6" key="1">
    <citation type="journal article" date="2021" name="J. Hered.">
        <title>A chromosome-level genome assembly of the parasitoid wasp, Cotesia glomerata (Hymenoptera: Braconidae).</title>
        <authorList>
            <person name="Pinto B.J."/>
            <person name="Weis J.J."/>
            <person name="Gamble T."/>
            <person name="Ode P.J."/>
            <person name="Paul R."/>
            <person name="Zaspel J.M."/>
        </authorList>
    </citation>
    <scope>NUCLEOTIDE SEQUENCE [LARGE SCALE GENOMIC DNA]</scope>
    <source>
        <strain evidence="5">CgM1</strain>
    </source>
</reference>
<evidence type="ECO:0000259" key="4">
    <source>
        <dbReference type="PROSITE" id="PS50089"/>
    </source>
</evidence>
<protein>
    <recommendedName>
        <fullName evidence="4">RING-type domain-containing protein</fullName>
    </recommendedName>
</protein>
<evidence type="ECO:0000313" key="6">
    <source>
        <dbReference type="Proteomes" id="UP000826195"/>
    </source>
</evidence>
<name>A0AAV7IGF4_COTGL</name>
<dbReference type="Gene3D" id="3.30.40.10">
    <property type="entry name" value="Zinc/RING finger domain, C3HC4 (zinc finger)"/>
    <property type="match status" value="1"/>
</dbReference>
<dbReference type="Proteomes" id="UP000826195">
    <property type="component" value="Unassembled WGS sequence"/>
</dbReference>
<sequence length="234" mass="25786">MGKVTCALCYEFIDRAGEGLTTGESCKHSFHADCAVVRLNANNTRAAGVKLQTKCPACSVTDDRVIALLESIHQKLGGFGAKLDKVADEVKGLRTDFNRLNAKQTATNTKVYTVSARTALGGDEFVDAFRVGKRRRVAGSRRSGLVGPRSVIISLKSKDVCKRVIDAEKGKPDLTSKQISNSLPEGKVYVNYRQPAQLHQLRDRVLKAFPNVDRKYVWIAYGAVFLKKTQDDRP</sequence>
<dbReference type="SUPFAM" id="SSF57850">
    <property type="entry name" value="RING/U-box"/>
    <property type="match status" value="1"/>
</dbReference>
<dbReference type="EMBL" id="JAHXZJ010001735">
    <property type="protein sequence ID" value="KAH0551005.1"/>
    <property type="molecule type" value="Genomic_DNA"/>
</dbReference>
<feature type="non-terminal residue" evidence="5">
    <location>
        <position position="234"/>
    </location>
</feature>
<organism evidence="5 6">
    <name type="scientific">Cotesia glomerata</name>
    <name type="common">Lepidopteran parasitic wasp</name>
    <name type="synonym">Apanteles glomeratus</name>
    <dbReference type="NCBI Taxonomy" id="32391"/>
    <lineage>
        <taxon>Eukaryota</taxon>
        <taxon>Metazoa</taxon>
        <taxon>Ecdysozoa</taxon>
        <taxon>Arthropoda</taxon>
        <taxon>Hexapoda</taxon>
        <taxon>Insecta</taxon>
        <taxon>Pterygota</taxon>
        <taxon>Neoptera</taxon>
        <taxon>Endopterygota</taxon>
        <taxon>Hymenoptera</taxon>
        <taxon>Apocrita</taxon>
        <taxon>Ichneumonoidea</taxon>
        <taxon>Braconidae</taxon>
        <taxon>Microgastrinae</taxon>
        <taxon>Cotesia</taxon>
    </lineage>
</organism>
<dbReference type="GO" id="GO:0008270">
    <property type="term" value="F:zinc ion binding"/>
    <property type="evidence" value="ECO:0007669"/>
    <property type="project" value="UniProtKB-KW"/>
</dbReference>
<comment type="caution">
    <text evidence="5">The sequence shown here is derived from an EMBL/GenBank/DDBJ whole genome shotgun (WGS) entry which is preliminary data.</text>
</comment>
<dbReference type="InterPro" id="IPR013083">
    <property type="entry name" value="Znf_RING/FYVE/PHD"/>
</dbReference>
<keyword evidence="1 3" id="KW-0863">Zinc-finger</keyword>
<dbReference type="InterPro" id="IPR001841">
    <property type="entry name" value="Znf_RING"/>
</dbReference>
<dbReference type="SMART" id="SM00184">
    <property type="entry name" value="RING"/>
    <property type="match status" value="1"/>
</dbReference>
<evidence type="ECO:0000256" key="3">
    <source>
        <dbReference type="PROSITE-ProRule" id="PRU00175"/>
    </source>
</evidence>
<feature type="domain" description="RING-type" evidence="4">
    <location>
        <begin position="6"/>
        <end position="59"/>
    </location>
</feature>
<accession>A0AAV7IGF4</accession>
<keyword evidence="6" id="KW-1185">Reference proteome</keyword>
<dbReference type="PROSITE" id="PS50089">
    <property type="entry name" value="ZF_RING_2"/>
    <property type="match status" value="1"/>
</dbReference>
<proteinExistence type="predicted"/>
<dbReference type="AlphaFoldDB" id="A0AAV7IGF4"/>
<evidence type="ECO:0000256" key="2">
    <source>
        <dbReference type="ARBA" id="ARBA00022833"/>
    </source>
</evidence>
<evidence type="ECO:0000256" key="1">
    <source>
        <dbReference type="ARBA" id="ARBA00022771"/>
    </source>
</evidence>
<keyword evidence="1 3" id="KW-0479">Metal-binding</keyword>
<keyword evidence="2" id="KW-0862">Zinc</keyword>
<gene>
    <name evidence="5" type="ORF">KQX54_000311</name>
</gene>
<evidence type="ECO:0000313" key="5">
    <source>
        <dbReference type="EMBL" id="KAH0551005.1"/>
    </source>
</evidence>